<dbReference type="AlphaFoldDB" id="A0A5C3LWK7"/>
<dbReference type="Proteomes" id="UP000308652">
    <property type="component" value="Unassembled WGS sequence"/>
</dbReference>
<feature type="transmembrane region" description="Helical" evidence="1">
    <location>
        <begin position="34"/>
        <end position="54"/>
    </location>
</feature>
<feature type="transmembrane region" description="Helical" evidence="1">
    <location>
        <begin position="60"/>
        <end position="78"/>
    </location>
</feature>
<sequence length="106" mass="12289">MQTTLIPTFGNLSDIVGTLYIELYPSQSPRISKLYVILISYHSVTFTLLIGLVSQSQFNVYYTFTKQMCIYGFIWYTYTNITIHRNTQRSIATRFVSLLKEAVVQD</sequence>
<reference evidence="2 3" key="1">
    <citation type="journal article" date="2019" name="Nat. Ecol. Evol.">
        <title>Megaphylogeny resolves global patterns of mushroom evolution.</title>
        <authorList>
            <person name="Varga T."/>
            <person name="Krizsan K."/>
            <person name="Foldi C."/>
            <person name="Dima B."/>
            <person name="Sanchez-Garcia M."/>
            <person name="Sanchez-Ramirez S."/>
            <person name="Szollosi G.J."/>
            <person name="Szarkandi J.G."/>
            <person name="Papp V."/>
            <person name="Albert L."/>
            <person name="Andreopoulos W."/>
            <person name="Angelini C."/>
            <person name="Antonin V."/>
            <person name="Barry K.W."/>
            <person name="Bougher N.L."/>
            <person name="Buchanan P."/>
            <person name="Buyck B."/>
            <person name="Bense V."/>
            <person name="Catcheside P."/>
            <person name="Chovatia M."/>
            <person name="Cooper J."/>
            <person name="Damon W."/>
            <person name="Desjardin D."/>
            <person name="Finy P."/>
            <person name="Geml J."/>
            <person name="Haridas S."/>
            <person name="Hughes K."/>
            <person name="Justo A."/>
            <person name="Karasinski D."/>
            <person name="Kautmanova I."/>
            <person name="Kiss B."/>
            <person name="Kocsube S."/>
            <person name="Kotiranta H."/>
            <person name="LaButti K.M."/>
            <person name="Lechner B.E."/>
            <person name="Liimatainen K."/>
            <person name="Lipzen A."/>
            <person name="Lukacs Z."/>
            <person name="Mihaltcheva S."/>
            <person name="Morgado L.N."/>
            <person name="Niskanen T."/>
            <person name="Noordeloos M.E."/>
            <person name="Ohm R.A."/>
            <person name="Ortiz-Santana B."/>
            <person name="Ovrebo C."/>
            <person name="Racz N."/>
            <person name="Riley R."/>
            <person name="Savchenko A."/>
            <person name="Shiryaev A."/>
            <person name="Soop K."/>
            <person name="Spirin V."/>
            <person name="Szebenyi C."/>
            <person name="Tomsovsky M."/>
            <person name="Tulloss R.E."/>
            <person name="Uehling J."/>
            <person name="Grigoriev I.V."/>
            <person name="Vagvolgyi C."/>
            <person name="Papp T."/>
            <person name="Martin F.M."/>
            <person name="Miettinen O."/>
            <person name="Hibbett D.S."/>
            <person name="Nagy L.G."/>
        </authorList>
    </citation>
    <scope>NUCLEOTIDE SEQUENCE [LARGE SCALE GENOMIC DNA]</scope>
    <source>
        <strain evidence="2 3">CBS 166.37</strain>
    </source>
</reference>
<keyword evidence="1" id="KW-0472">Membrane</keyword>
<name>A0A5C3LWK7_9AGAR</name>
<proteinExistence type="predicted"/>
<protein>
    <submittedName>
        <fullName evidence="2">Uncharacterized protein</fullName>
    </submittedName>
</protein>
<keyword evidence="1" id="KW-1133">Transmembrane helix</keyword>
<organism evidence="2 3">
    <name type="scientific">Crucibulum laeve</name>
    <dbReference type="NCBI Taxonomy" id="68775"/>
    <lineage>
        <taxon>Eukaryota</taxon>
        <taxon>Fungi</taxon>
        <taxon>Dikarya</taxon>
        <taxon>Basidiomycota</taxon>
        <taxon>Agaricomycotina</taxon>
        <taxon>Agaricomycetes</taxon>
        <taxon>Agaricomycetidae</taxon>
        <taxon>Agaricales</taxon>
        <taxon>Agaricineae</taxon>
        <taxon>Nidulariaceae</taxon>
        <taxon>Crucibulum</taxon>
    </lineage>
</organism>
<keyword evidence="3" id="KW-1185">Reference proteome</keyword>
<dbReference type="EMBL" id="ML213611">
    <property type="protein sequence ID" value="TFK36927.1"/>
    <property type="molecule type" value="Genomic_DNA"/>
</dbReference>
<gene>
    <name evidence="2" type="ORF">BDQ12DRAFT_230742</name>
</gene>
<evidence type="ECO:0000313" key="3">
    <source>
        <dbReference type="Proteomes" id="UP000308652"/>
    </source>
</evidence>
<evidence type="ECO:0000256" key="1">
    <source>
        <dbReference type="SAM" id="Phobius"/>
    </source>
</evidence>
<accession>A0A5C3LWK7</accession>
<keyword evidence="1" id="KW-0812">Transmembrane</keyword>
<evidence type="ECO:0000313" key="2">
    <source>
        <dbReference type="EMBL" id="TFK36927.1"/>
    </source>
</evidence>